<dbReference type="Pfam" id="PF13343">
    <property type="entry name" value="SBP_bac_6"/>
    <property type="match status" value="1"/>
</dbReference>
<dbReference type="GO" id="GO:0030976">
    <property type="term" value="F:thiamine pyrophosphate binding"/>
    <property type="evidence" value="ECO:0007669"/>
    <property type="project" value="TreeGrafter"/>
</dbReference>
<dbReference type="AlphaFoldDB" id="A0AAU7DTG5"/>
<dbReference type="NCBIfam" id="TIGR01254">
    <property type="entry name" value="sfuA"/>
    <property type="match status" value="1"/>
</dbReference>
<dbReference type="PANTHER" id="PTHR30006:SF2">
    <property type="entry name" value="ABC TRANSPORTER SUBSTRATE-BINDING PROTEIN"/>
    <property type="match status" value="1"/>
</dbReference>
<feature type="chain" id="PRO_5043403134" evidence="2">
    <location>
        <begin position="33"/>
        <end position="356"/>
    </location>
</feature>
<accession>A0AAU7DTG5</accession>
<evidence type="ECO:0000313" key="3">
    <source>
        <dbReference type="EMBL" id="XBH20965.1"/>
    </source>
</evidence>
<gene>
    <name evidence="3" type="ORF">V5R04_12170</name>
</gene>
<organism evidence="3">
    <name type="scientific">Jonesiaceae bacterium BS-20</name>
    <dbReference type="NCBI Taxonomy" id="3120821"/>
    <lineage>
        <taxon>Bacteria</taxon>
        <taxon>Bacillati</taxon>
        <taxon>Actinomycetota</taxon>
        <taxon>Actinomycetes</taxon>
        <taxon>Micrococcales</taxon>
        <taxon>Jonesiaceae</taxon>
    </lineage>
</organism>
<dbReference type="GO" id="GO:0015888">
    <property type="term" value="P:thiamine transport"/>
    <property type="evidence" value="ECO:0007669"/>
    <property type="project" value="InterPro"/>
</dbReference>
<sequence>MQFLVSKRLFIGVATVATLALTGCAMPGSSQGSDPGAEAPKTVKVVVHDSFQFSAEQKAEFEKESGFQVEIITNGDGGALANKLVLTKDSPLGDVAYGIDNTFASRAVAEDVFASYASPNETELGKSLALPGTDSLTAVDYGDVCLNLDPQWFADNNVAEPTGLEDLVKPQYKDLTVVTNAATSSPGLSFLFATIGKFGSDGYLDYWAQLEANGLKVVDGWEDAYYVDFSGTGDGDRPISLSYASSPAFTVTEDGAQTTTKAMLDTCFRQVEYAGVLANAANPQGGQAFIDYLLKDSFQSTIADAMYMYPASDSVALPDAWAQFAPVPSAPISLDPAEIATNRDAWIKAWSAAVIG</sequence>
<proteinExistence type="predicted"/>
<dbReference type="GO" id="GO:0030975">
    <property type="term" value="F:thiamine binding"/>
    <property type="evidence" value="ECO:0007669"/>
    <property type="project" value="InterPro"/>
</dbReference>
<reference evidence="3" key="1">
    <citation type="submission" date="2024-02" db="EMBL/GenBank/DDBJ databases">
        <title>Tomenella chthoni gen. nov. sp. nov., a member of the family Jonesiaceae isolated from bat guano.</title>
        <authorList>
            <person name="Miller S.L."/>
            <person name="King J."/>
            <person name="Sankaranarayanan K."/>
            <person name="Lawson P.A."/>
        </authorList>
    </citation>
    <scope>NUCLEOTIDE SEQUENCE</scope>
    <source>
        <strain evidence="3">BS-20</strain>
    </source>
</reference>
<dbReference type="Gene3D" id="3.40.190.10">
    <property type="entry name" value="Periplasmic binding protein-like II"/>
    <property type="match status" value="2"/>
</dbReference>
<evidence type="ECO:0000256" key="2">
    <source>
        <dbReference type="SAM" id="SignalP"/>
    </source>
</evidence>
<dbReference type="SUPFAM" id="SSF53850">
    <property type="entry name" value="Periplasmic binding protein-like II"/>
    <property type="match status" value="1"/>
</dbReference>
<keyword evidence="1 2" id="KW-0732">Signal</keyword>
<protein>
    <submittedName>
        <fullName evidence="3">Thiamine ABC transporter substrate-binding protein</fullName>
    </submittedName>
</protein>
<dbReference type="PROSITE" id="PS51257">
    <property type="entry name" value="PROKAR_LIPOPROTEIN"/>
    <property type="match status" value="1"/>
</dbReference>
<dbReference type="InterPro" id="IPR005948">
    <property type="entry name" value="ThiB-like"/>
</dbReference>
<evidence type="ECO:0000256" key="1">
    <source>
        <dbReference type="ARBA" id="ARBA00022729"/>
    </source>
</evidence>
<dbReference type="GO" id="GO:0030288">
    <property type="term" value="C:outer membrane-bounded periplasmic space"/>
    <property type="evidence" value="ECO:0007669"/>
    <property type="project" value="TreeGrafter"/>
</dbReference>
<dbReference type="EMBL" id="CP146203">
    <property type="protein sequence ID" value="XBH20965.1"/>
    <property type="molecule type" value="Genomic_DNA"/>
</dbReference>
<dbReference type="PANTHER" id="PTHR30006">
    <property type="entry name" value="THIAMINE-BINDING PERIPLASMIC PROTEIN-RELATED"/>
    <property type="match status" value="1"/>
</dbReference>
<feature type="signal peptide" evidence="2">
    <location>
        <begin position="1"/>
        <end position="32"/>
    </location>
</feature>
<name>A0AAU7DTG5_9MICO</name>